<evidence type="ECO:0000313" key="2">
    <source>
        <dbReference type="Proteomes" id="UP000694308"/>
    </source>
</evidence>
<organism evidence="1 2">
    <name type="scientific">Clostridium thailandense</name>
    <dbReference type="NCBI Taxonomy" id="2794346"/>
    <lineage>
        <taxon>Bacteria</taxon>
        <taxon>Bacillati</taxon>
        <taxon>Bacillota</taxon>
        <taxon>Clostridia</taxon>
        <taxon>Eubacteriales</taxon>
        <taxon>Clostridiaceae</taxon>
        <taxon>Clostridium</taxon>
    </lineage>
</organism>
<dbReference type="Proteomes" id="UP000694308">
    <property type="component" value="Unassembled WGS sequence"/>
</dbReference>
<proteinExistence type="predicted"/>
<name>A0A949X5P1_9CLOT</name>
<dbReference type="EMBL" id="JAEEGC010000142">
    <property type="protein sequence ID" value="MBV7275958.1"/>
    <property type="molecule type" value="Genomic_DNA"/>
</dbReference>
<dbReference type="RefSeq" id="WP_218323004.1">
    <property type="nucleotide sequence ID" value="NZ_JAEEGC010000142.1"/>
</dbReference>
<reference evidence="1" key="1">
    <citation type="submission" date="2020-12" db="EMBL/GenBank/DDBJ databases">
        <title>Clostridium thailandense sp. nov., a novel acetogenic bacterium isolated from peat land soil in Thailand.</title>
        <authorList>
            <person name="Chaikitkaew S."/>
            <person name="Birkeland N.K."/>
        </authorList>
    </citation>
    <scope>NUCLEOTIDE SEQUENCE</scope>
    <source>
        <strain evidence="1">PL3</strain>
    </source>
</reference>
<gene>
    <name evidence="1" type="ORF">I6U48_23985</name>
</gene>
<protein>
    <submittedName>
        <fullName evidence="1">Uncharacterized protein</fullName>
    </submittedName>
</protein>
<dbReference type="AlphaFoldDB" id="A0A949X5P1"/>
<keyword evidence="2" id="KW-1185">Reference proteome</keyword>
<comment type="caution">
    <text evidence="1">The sequence shown here is derived from an EMBL/GenBank/DDBJ whole genome shotgun (WGS) entry which is preliminary data.</text>
</comment>
<evidence type="ECO:0000313" key="1">
    <source>
        <dbReference type="EMBL" id="MBV7275958.1"/>
    </source>
</evidence>
<accession>A0A949X5P1</accession>
<sequence>MKDYVGIGDAKVSLSDQVFNVLSNMDRTNGLISDSDLKSITNDKAVNVKLINTQHINGEEIKIYGLYMDNSENFEIVKVK</sequence>